<proteinExistence type="inferred from homology"/>
<gene>
    <name evidence="14" type="ORF">ENJ65_07255</name>
</gene>
<keyword evidence="13" id="KW-0472">Membrane</keyword>
<evidence type="ECO:0000256" key="4">
    <source>
        <dbReference type="ARBA" id="ARBA00022630"/>
    </source>
</evidence>
<keyword evidence="4 11" id="KW-0285">Flavoprotein</keyword>
<dbReference type="InterPro" id="IPR024932">
    <property type="entry name" value="ApbE"/>
</dbReference>
<reference evidence="14" key="1">
    <citation type="journal article" date="2020" name="mSystems">
        <title>Genome- and Community-Level Interaction Insights into Carbon Utilization and Element Cycling Functions of Hydrothermarchaeota in Hydrothermal Sediment.</title>
        <authorList>
            <person name="Zhou Z."/>
            <person name="Liu Y."/>
            <person name="Xu W."/>
            <person name="Pan J."/>
            <person name="Luo Z.H."/>
            <person name="Li M."/>
        </authorList>
    </citation>
    <scope>NUCLEOTIDE SEQUENCE [LARGE SCALE GENOMIC DNA]</scope>
    <source>
        <strain evidence="14">HyVt-505</strain>
    </source>
</reference>
<dbReference type="SUPFAM" id="SSF143631">
    <property type="entry name" value="ApbE-like"/>
    <property type="match status" value="1"/>
</dbReference>
<dbReference type="EMBL" id="DRNF01000459">
    <property type="protein sequence ID" value="HHJ81416.1"/>
    <property type="molecule type" value="Genomic_DNA"/>
</dbReference>
<evidence type="ECO:0000256" key="6">
    <source>
        <dbReference type="ARBA" id="ARBA00022723"/>
    </source>
</evidence>
<dbReference type="GO" id="GO:0005886">
    <property type="term" value="C:plasma membrane"/>
    <property type="evidence" value="ECO:0007669"/>
    <property type="project" value="UniProtKB-SubCell"/>
</dbReference>
<dbReference type="PROSITE" id="PS51257">
    <property type="entry name" value="PROKAR_LIPOPROTEIN"/>
    <property type="match status" value="1"/>
</dbReference>
<evidence type="ECO:0000313" key="14">
    <source>
        <dbReference type="EMBL" id="HHJ81416.1"/>
    </source>
</evidence>
<evidence type="ECO:0000256" key="1">
    <source>
        <dbReference type="ARBA" id="ARBA00008282"/>
    </source>
</evidence>
<comment type="subcellular location">
    <subcellularLocation>
        <location evidence="13">Cell inner membrane</location>
        <topology evidence="13">Lipid-anchor</topology>
        <orientation evidence="13">Periplasmic side</orientation>
    </subcellularLocation>
</comment>
<comment type="cofactor">
    <cofactor evidence="12">
        <name>Mg(2+)</name>
        <dbReference type="ChEBI" id="CHEBI:18420"/>
    </cofactor>
    <cofactor evidence="12">
        <name>Mn(2+)</name>
        <dbReference type="ChEBI" id="CHEBI:29035"/>
    </cofactor>
    <text evidence="12">Magnesium. Can also use manganese.</text>
</comment>
<evidence type="ECO:0000256" key="2">
    <source>
        <dbReference type="ARBA" id="ARBA00011955"/>
    </source>
</evidence>
<comment type="catalytic activity">
    <reaction evidence="10 11 13">
        <text>L-threonyl-[protein] + FAD = FMN-L-threonyl-[protein] + AMP + H(+)</text>
        <dbReference type="Rhea" id="RHEA:36847"/>
        <dbReference type="Rhea" id="RHEA-COMP:11060"/>
        <dbReference type="Rhea" id="RHEA-COMP:11061"/>
        <dbReference type="ChEBI" id="CHEBI:15378"/>
        <dbReference type="ChEBI" id="CHEBI:30013"/>
        <dbReference type="ChEBI" id="CHEBI:57692"/>
        <dbReference type="ChEBI" id="CHEBI:74257"/>
        <dbReference type="ChEBI" id="CHEBI:456215"/>
        <dbReference type="EC" id="2.7.1.180"/>
    </reaction>
</comment>
<keyword evidence="7 11" id="KW-0274">FAD</keyword>
<accession>A0A832J7M4</accession>
<evidence type="ECO:0000256" key="3">
    <source>
        <dbReference type="ARBA" id="ARBA00016337"/>
    </source>
</evidence>
<name>A0A832J7M4_9GAMM</name>
<evidence type="ECO:0000256" key="10">
    <source>
        <dbReference type="ARBA" id="ARBA00048540"/>
    </source>
</evidence>
<dbReference type="PANTHER" id="PTHR30040">
    <property type="entry name" value="THIAMINE BIOSYNTHESIS LIPOPROTEIN APBE"/>
    <property type="match status" value="1"/>
</dbReference>
<evidence type="ECO:0000256" key="7">
    <source>
        <dbReference type="ARBA" id="ARBA00022827"/>
    </source>
</evidence>
<comment type="function">
    <text evidence="13">Flavin transferase that catalyzes the transfer of the FMN moiety of FAD and its covalent binding to the hydroxyl group of a threonine residue in a target flavoprotein.</text>
</comment>
<protein>
    <recommendedName>
        <fullName evidence="3 11">FAD:protein FMN transferase</fullName>
        <ecNumber evidence="2 11">2.7.1.180</ecNumber>
    </recommendedName>
    <alternativeName>
        <fullName evidence="9 11">Flavin transferase</fullName>
    </alternativeName>
</protein>
<dbReference type="GO" id="GO:0016740">
    <property type="term" value="F:transferase activity"/>
    <property type="evidence" value="ECO:0007669"/>
    <property type="project" value="UniProtKB-UniRule"/>
</dbReference>
<evidence type="ECO:0000256" key="11">
    <source>
        <dbReference type="PIRNR" id="PIRNR006268"/>
    </source>
</evidence>
<feature type="binding site" evidence="12">
    <location>
        <position position="180"/>
    </location>
    <ligand>
        <name>Mg(2+)</name>
        <dbReference type="ChEBI" id="CHEBI:18420"/>
    </ligand>
</feature>
<keyword evidence="13" id="KW-0449">Lipoprotein</keyword>
<dbReference type="PANTHER" id="PTHR30040:SF2">
    <property type="entry name" value="FAD:PROTEIN FMN TRANSFERASE"/>
    <property type="match status" value="1"/>
</dbReference>
<dbReference type="EC" id="2.7.1.180" evidence="2 11"/>
<feature type="binding site" evidence="12">
    <location>
        <position position="295"/>
    </location>
    <ligand>
        <name>Mg(2+)</name>
        <dbReference type="ChEBI" id="CHEBI:18420"/>
    </ligand>
</feature>
<dbReference type="AlphaFoldDB" id="A0A832J7M4"/>
<dbReference type="InterPro" id="IPR003374">
    <property type="entry name" value="ApbE-like_sf"/>
</dbReference>
<keyword evidence="5 11" id="KW-0808">Transferase</keyword>
<sequence>MRRSIIRGCGYIITLILCLVLSACQQRPPLIYQQQVLALGTLVDISIYGVDEETAARAVTSVTNTMETIHHHWHAWQPSKLTYINQQLAAGNTVSLNPEQQQLIQTGITLARQSNDLFNPAAGKLIALWGFHSDERPDAAPPADSEIKALVQADARMSRLTLDGNQLSSTNPATMIDVGGYAKGYAVDQGIAALRRMGINNAIINAGGDLRAIGDKGGQPWRIGIRHPRQPGVIASLETHGDESIFTSGDYERYFEYQGQRFHHIIDPRTGRPAQGTRSVTIIHKDASTADAAATAVFIAGPTQWRETARAMGIQEAMLIDSAGTIYMTEAMSQRIHLDIDTKTTRVIVVP</sequence>
<evidence type="ECO:0000256" key="9">
    <source>
        <dbReference type="ARBA" id="ARBA00031306"/>
    </source>
</evidence>
<evidence type="ECO:0000256" key="8">
    <source>
        <dbReference type="ARBA" id="ARBA00022842"/>
    </source>
</evidence>
<dbReference type="Gene3D" id="3.10.520.10">
    <property type="entry name" value="ApbE-like domains"/>
    <property type="match status" value="1"/>
</dbReference>
<dbReference type="PIRSF" id="PIRSF006268">
    <property type="entry name" value="ApbE"/>
    <property type="match status" value="1"/>
</dbReference>
<comment type="caution">
    <text evidence="14">The sequence shown here is derived from an EMBL/GenBank/DDBJ whole genome shotgun (WGS) entry which is preliminary data.</text>
</comment>
<keyword evidence="6 11" id="KW-0479">Metal-binding</keyword>
<keyword evidence="8 11" id="KW-0460">Magnesium</keyword>
<dbReference type="GO" id="GO:0046872">
    <property type="term" value="F:metal ion binding"/>
    <property type="evidence" value="ECO:0007669"/>
    <property type="project" value="UniProtKB-UniRule"/>
</dbReference>
<keyword evidence="13" id="KW-1003">Cell membrane</keyword>
<dbReference type="Pfam" id="PF02424">
    <property type="entry name" value="ApbE"/>
    <property type="match status" value="1"/>
</dbReference>
<keyword evidence="13" id="KW-0997">Cell inner membrane</keyword>
<evidence type="ECO:0000256" key="13">
    <source>
        <dbReference type="RuleBase" id="RU363002"/>
    </source>
</evidence>
<dbReference type="Proteomes" id="UP000885832">
    <property type="component" value="Unassembled WGS sequence"/>
</dbReference>
<comment type="similarity">
    <text evidence="1 11 13">Belongs to the ApbE family.</text>
</comment>
<feature type="binding site" evidence="12">
    <location>
        <position position="291"/>
    </location>
    <ligand>
        <name>Mg(2+)</name>
        <dbReference type="ChEBI" id="CHEBI:18420"/>
    </ligand>
</feature>
<evidence type="ECO:0000256" key="12">
    <source>
        <dbReference type="PIRSR" id="PIRSR006268-2"/>
    </source>
</evidence>
<organism evidence="14">
    <name type="scientific">Candidatus Tenderia electrophaga</name>
    <dbReference type="NCBI Taxonomy" id="1748243"/>
    <lineage>
        <taxon>Bacteria</taxon>
        <taxon>Pseudomonadati</taxon>
        <taxon>Pseudomonadota</taxon>
        <taxon>Gammaproteobacteria</taxon>
        <taxon>Candidatus Tenderiales</taxon>
        <taxon>Candidatus Tenderiaceae</taxon>
        <taxon>Candidatus Tenderia</taxon>
    </lineage>
</organism>
<evidence type="ECO:0000256" key="5">
    <source>
        <dbReference type="ARBA" id="ARBA00022679"/>
    </source>
</evidence>